<dbReference type="AlphaFoldDB" id="A0A2S4K1K8"/>
<feature type="domain" description="Solute-binding protein family 3/N-terminal" evidence="2">
    <location>
        <begin position="39"/>
        <end position="259"/>
    </location>
</feature>
<dbReference type="Gene3D" id="3.40.190.10">
    <property type="entry name" value="Periplasmic binding protein-like II"/>
    <property type="match status" value="2"/>
</dbReference>
<name>A0A2S4K1K8_9SPIO</name>
<accession>A0A2S4K1K8</accession>
<evidence type="ECO:0000256" key="1">
    <source>
        <dbReference type="ARBA" id="ARBA00022729"/>
    </source>
</evidence>
<sequence>MGGVGAGTKRKSSCSFGVAVLALCLGLLPLLPGVASPEHLVLATDVWPPFRMADSSGNLVSGIDLELIREIDARLGMPLDVQRHPWPRALEMLRVGDAHIMTGIAWSAEREEYLHYISPSYAVVAPAFYTLRGSETILQSYRDLHFLRVGQVRHSVYFDPFNSDSKIEKVTVSSEQQLLRMLQHGRVSVLVGTTPNLLWDIRQAGLEELIVPTVYQPPHRTELFVALSRASPAMELRSVLEKILRDIIDEGIVDAILEEYR</sequence>
<evidence type="ECO:0000313" key="3">
    <source>
        <dbReference type="EMBL" id="POR05648.1"/>
    </source>
</evidence>
<dbReference type="PANTHER" id="PTHR35936:SF25">
    <property type="entry name" value="ABC TRANSPORTER SUBSTRATE-BINDING PROTEIN"/>
    <property type="match status" value="1"/>
</dbReference>
<dbReference type="SMART" id="SM00062">
    <property type="entry name" value="PBPb"/>
    <property type="match status" value="1"/>
</dbReference>
<dbReference type="Pfam" id="PF00497">
    <property type="entry name" value="SBP_bac_3"/>
    <property type="match status" value="1"/>
</dbReference>
<protein>
    <recommendedName>
        <fullName evidence="2">Solute-binding protein family 3/N-terminal domain-containing protein</fullName>
    </recommendedName>
</protein>
<dbReference type="Proteomes" id="UP000237350">
    <property type="component" value="Unassembled WGS sequence"/>
</dbReference>
<keyword evidence="1" id="KW-0732">Signal</keyword>
<evidence type="ECO:0000259" key="2">
    <source>
        <dbReference type="SMART" id="SM00062"/>
    </source>
</evidence>
<keyword evidence="4" id="KW-1185">Reference proteome</keyword>
<dbReference type="InterPro" id="IPR001638">
    <property type="entry name" value="Solute-binding_3/MltF_N"/>
</dbReference>
<reference evidence="4" key="1">
    <citation type="submission" date="2015-12" db="EMBL/GenBank/DDBJ databases">
        <authorList>
            <person name="Lodha T.D."/>
            <person name="Chintalapati S."/>
            <person name="Chintalapati V.R."/>
            <person name="Sravanthi T."/>
        </authorList>
    </citation>
    <scope>NUCLEOTIDE SEQUENCE [LARGE SCALE GENOMIC DNA]</scope>
    <source>
        <strain evidence="4">JC133</strain>
    </source>
</reference>
<dbReference type="SUPFAM" id="SSF53850">
    <property type="entry name" value="Periplasmic binding protein-like II"/>
    <property type="match status" value="1"/>
</dbReference>
<organism evidence="3 4">
    <name type="scientific">Alkalispirochaeta sphaeroplastigenens</name>
    <dbReference type="NCBI Taxonomy" id="1187066"/>
    <lineage>
        <taxon>Bacteria</taxon>
        <taxon>Pseudomonadati</taxon>
        <taxon>Spirochaetota</taxon>
        <taxon>Spirochaetia</taxon>
        <taxon>Spirochaetales</taxon>
        <taxon>Spirochaetaceae</taxon>
        <taxon>Alkalispirochaeta</taxon>
    </lineage>
</organism>
<gene>
    <name evidence="3" type="ORF">AU468_00290</name>
</gene>
<dbReference type="EMBL" id="LPWH01000001">
    <property type="protein sequence ID" value="POR05648.1"/>
    <property type="molecule type" value="Genomic_DNA"/>
</dbReference>
<dbReference type="RefSeq" id="WP_181015270.1">
    <property type="nucleotide sequence ID" value="NZ_LPWH01000001.1"/>
</dbReference>
<comment type="caution">
    <text evidence="3">The sequence shown here is derived from an EMBL/GenBank/DDBJ whole genome shotgun (WGS) entry which is preliminary data.</text>
</comment>
<evidence type="ECO:0000313" key="4">
    <source>
        <dbReference type="Proteomes" id="UP000237350"/>
    </source>
</evidence>
<dbReference type="PANTHER" id="PTHR35936">
    <property type="entry name" value="MEMBRANE-BOUND LYTIC MUREIN TRANSGLYCOSYLASE F"/>
    <property type="match status" value="1"/>
</dbReference>
<proteinExistence type="predicted"/>